<organism evidence="1 2">
    <name type="scientific">Liparis tanakae</name>
    <name type="common">Tanaka's snailfish</name>
    <dbReference type="NCBI Taxonomy" id="230148"/>
    <lineage>
        <taxon>Eukaryota</taxon>
        <taxon>Metazoa</taxon>
        <taxon>Chordata</taxon>
        <taxon>Craniata</taxon>
        <taxon>Vertebrata</taxon>
        <taxon>Euteleostomi</taxon>
        <taxon>Actinopterygii</taxon>
        <taxon>Neopterygii</taxon>
        <taxon>Teleostei</taxon>
        <taxon>Neoteleostei</taxon>
        <taxon>Acanthomorphata</taxon>
        <taxon>Eupercaria</taxon>
        <taxon>Perciformes</taxon>
        <taxon>Cottioidei</taxon>
        <taxon>Cottales</taxon>
        <taxon>Liparidae</taxon>
        <taxon>Liparis</taxon>
    </lineage>
</organism>
<name>A0A4Z2GVD7_9TELE</name>
<dbReference type="AlphaFoldDB" id="A0A4Z2GVD7"/>
<dbReference type="EMBL" id="SRLO01000422">
    <property type="protein sequence ID" value="TNN56703.1"/>
    <property type="molecule type" value="Genomic_DNA"/>
</dbReference>
<evidence type="ECO:0000313" key="1">
    <source>
        <dbReference type="EMBL" id="TNN56703.1"/>
    </source>
</evidence>
<sequence length="105" mass="12361">MLLHYNHGEEDELRFQIEKSGGKTVGRDSSRLAGICSLAMMDDLKMEPLNFCRGFRQNEAQQNRSTPGERRMKTQGSMMELMEMKRRAFRSSRWDSSRFFVMELM</sequence>
<proteinExistence type="predicted"/>
<keyword evidence="2" id="KW-1185">Reference proteome</keyword>
<accession>A0A4Z2GVD7</accession>
<evidence type="ECO:0000313" key="2">
    <source>
        <dbReference type="Proteomes" id="UP000314294"/>
    </source>
</evidence>
<comment type="caution">
    <text evidence="1">The sequence shown here is derived from an EMBL/GenBank/DDBJ whole genome shotgun (WGS) entry which is preliminary data.</text>
</comment>
<protein>
    <submittedName>
        <fullName evidence="1">Uncharacterized protein</fullName>
    </submittedName>
</protein>
<gene>
    <name evidence="1" type="ORF">EYF80_033048</name>
</gene>
<reference evidence="1 2" key="1">
    <citation type="submission" date="2019-03" db="EMBL/GenBank/DDBJ databases">
        <title>First draft genome of Liparis tanakae, snailfish: a comprehensive survey of snailfish specific genes.</title>
        <authorList>
            <person name="Kim W."/>
            <person name="Song I."/>
            <person name="Jeong J.-H."/>
            <person name="Kim D."/>
            <person name="Kim S."/>
            <person name="Ryu S."/>
            <person name="Song J.Y."/>
            <person name="Lee S.K."/>
        </authorList>
    </citation>
    <scope>NUCLEOTIDE SEQUENCE [LARGE SCALE GENOMIC DNA]</scope>
    <source>
        <tissue evidence="1">Muscle</tissue>
    </source>
</reference>
<dbReference type="Proteomes" id="UP000314294">
    <property type="component" value="Unassembled WGS sequence"/>
</dbReference>